<dbReference type="Gene3D" id="2.60.480.10">
    <property type="entry name" value="eubacterium ventriosum atcc domain"/>
    <property type="match status" value="1"/>
</dbReference>
<name>A0A2T3FUF5_9CLOT</name>
<feature type="domain" description="Stage V sporulation protein AA" evidence="2">
    <location>
        <begin position="3"/>
        <end position="91"/>
    </location>
</feature>
<reference evidence="3 4" key="1">
    <citation type="submission" date="2018-03" db="EMBL/GenBank/DDBJ databases">
        <title>Lachnoclostridium SNUG30386 gen.nov., sp.nov., isolated from human faeces.</title>
        <authorList>
            <person name="Seo B."/>
            <person name="Jeon K."/>
            <person name="Ko G."/>
        </authorList>
    </citation>
    <scope>NUCLEOTIDE SEQUENCE [LARGE SCALE GENOMIC DNA]</scope>
    <source>
        <strain evidence="3 4">SNUG30386</strain>
    </source>
</reference>
<dbReference type="Proteomes" id="UP000241048">
    <property type="component" value="Unassembled WGS sequence"/>
</dbReference>
<dbReference type="RefSeq" id="WP_107000056.1">
    <property type="nucleotide sequence ID" value="NZ_JAQDZI010000001.1"/>
</dbReference>
<feature type="transmembrane region" description="Helical" evidence="1">
    <location>
        <begin position="102"/>
        <end position="123"/>
    </location>
</feature>
<keyword evidence="1" id="KW-0812">Transmembrane</keyword>
<dbReference type="InterPro" id="IPR038548">
    <property type="entry name" value="SporV_AA_N_sf"/>
</dbReference>
<sequence>MTQTVYLKLSQITQVHEKNVPLASLGEVYCSEKSVESRCRAMIVKRIRGGGKQRESRLVGNVMEIIQQIEREIPGTSVQNLGETDYVIHYQPPRRQALVWQWCKTLFVCLICFFGAAFAIMTFNNDANVLDVFRKIYEITTGQASDGITALEVGYSIGLPVGILLFFNHFTSWKFSLDPTPLEVEMRLYEENVNKTLIQNEERKEDDIDVS</sequence>
<dbReference type="AlphaFoldDB" id="A0A2T3FUF5"/>
<evidence type="ECO:0000256" key="1">
    <source>
        <dbReference type="SAM" id="Phobius"/>
    </source>
</evidence>
<feature type="transmembrane region" description="Helical" evidence="1">
    <location>
        <begin position="147"/>
        <end position="167"/>
    </location>
</feature>
<dbReference type="InterPro" id="IPR021997">
    <property type="entry name" value="SporV_AA"/>
</dbReference>
<evidence type="ECO:0000313" key="4">
    <source>
        <dbReference type="Proteomes" id="UP000241048"/>
    </source>
</evidence>
<comment type="caution">
    <text evidence="3">The sequence shown here is derived from an EMBL/GenBank/DDBJ whole genome shotgun (WGS) entry which is preliminary data.</text>
</comment>
<accession>A0A2T3FUF5</accession>
<proteinExistence type="predicted"/>
<protein>
    <submittedName>
        <fullName evidence="3">Stage V sporulation protein AA</fullName>
    </submittedName>
</protein>
<keyword evidence="1" id="KW-1133">Transmembrane helix</keyword>
<evidence type="ECO:0000259" key="2">
    <source>
        <dbReference type="Pfam" id="PF12164"/>
    </source>
</evidence>
<dbReference type="EMBL" id="PYLO01000001">
    <property type="protein sequence ID" value="PST38889.1"/>
    <property type="molecule type" value="Genomic_DNA"/>
</dbReference>
<organism evidence="3 4">
    <name type="scientific">Clostridium fessum</name>
    <dbReference type="NCBI Taxonomy" id="2126740"/>
    <lineage>
        <taxon>Bacteria</taxon>
        <taxon>Bacillati</taxon>
        <taxon>Bacillota</taxon>
        <taxon>Clostridia</taxon>
        <taxon>Eubacteriales</taxon>
        <taxon>Clostridiaceae</taxon>
        <taxon>Clostridium</taxon>
    </lineage>
</organism>
<keyword evidence="4" id="KW-1185">Reference proteome</keyword>
<gene>
    <name evidence="3" type="ORF">C7U56_02870</name>
</gene>
<evidence type="ECO:0000313" key="3">
    <source>
        <dbReference type="EMBL" id="PST38889.1"/>
    </source>
</evidence>
<keyword evidence="1" id="KW-0472">Membrane</keyword>
<dbReference type="Pfam" id="PF12164">
    <property type="entry name" value="SporV_AA"/>
    <property type="match status" value="1"/>
</dbReference>